<dbReference type="InterPro" id="IPR007621">
    <property type="entry name" value="TPM_dom"/>
</dbReference>
<evidence type="ECO:0000313" key="3">
    <source>
        <dbReference type="EMBL" id="KAK3247499.1"/>
    </source>
</evidence>
<dbReference type="AlphaFoldDB" id="A0AAE0C455"/>
<gene>
    <name evidence="3" type="ORF">CYMTET_43004</name>
</gene>
<feature type="transmembrane region" description="Helical" evidence="1">
    <location>
        <begin position="322"/>
        <end position="347"/>
    </location>
</feature>
<evidence type="ECO:0000259" key="2">
    <source>
        <dbReference type="Pfam" id="PF04536"/>
    </source>
</evidence>
<keyword evidence="1" id="KW-0472">Membrane</keyword>
<feature type="transmembrane region" description="Helical" evidence="1">
    <location>
        <begin position="288"/>
        <end position="310"/>
    </location>
</feature>
<dbReference type="PANTHER" id="PTHR35514">
    <property type="entry name" value="THYLAKOID LUMENAL 15.0 KDA PROTEIN 2, CHLOROPLASTIC"/>
    <property type="match status" value="1"/>
</dbReference>
<keyword evidence="4" id="KW-1185">Reference proteome</keyword>
<keyword evidence="1" id="KW-0812">Transmembrane</keyword>
<keyword evidence="1" id="KW-1133">Transmembrane helix</keyword>
<evidence type="ECO:0000313" key="4">
    <source>
        <dbReference type="Proteomes" id="UP001190700"/>
    </source>
</evidence>
<dbReference type="EMBL" id="LGRX02028911">
    <property type="protein sequence ID" value="KAK3247499.1"/>
    <property type="molecule type" value="Genomic_DNA"/>
</dbReference>
<dbReference type="Proteomes" id="UP001190700">
    <property type="component" value="Unassembled WGS sequence"/>
</dbReference>
<sequence>MSASYVLPFASLPSLQFRHPYGFNQRAKSTQWVELFRRKSTPTAVRSPSSTMVKRKSPVQAVGYATSNSKESPIHVFLLGMAAAGTATILTLAQPPPSLAYAPPSFRDVEQEVLLPNDGGARDVLDFGNVLSTDAEERLQQQLEELERETSWKLRVVTGYGPGSTPTSASLQKYWNADSKTIIMSADEFKGNILEFYYDSVNPAVKSTITKNVFQELRGRFGNVYFIREEGTEAAVVAATDVLRVCLLEGGCTFVPGLSEQQRLFSLIAVTSGAFLSGAVLRNGLSRWTFIFLFIWVPWIGLFGFYPLYIRQPEDLTPLFQNAGIFATCFSLTWLTPILGVASLPTMGADSTEARKSTDQGVPDNSKEALKAIEESEESQFQADNDK</sequence>
<protein>
    <recommendedName>
        <fullName evidence="2">TPM domain-containing protein</fullName>
    </recommendedName>
</protein>
<accession>A0AAE0C455</accession>
<reference evidence="3 4" key="1">
    <citation type="journal article" date="2015" name="Genome Biol. Evol.">
        <title>Comparative Genomics of a Bacterivorous Green Alga Reveals Evolutionary Causalities and Consequences of Phago-Mixotrophic Mode of Nutrition.</title>
        <authorList>
            <person name="Burns J.A."/>
            <person name="Paasch A."/>
            <person name="Narechania A."/>
            <person name="Kim E."/>
        </authorList>
    </citation>
    <scope>NUCLEOTIDE SEQUENCE [LARGE SCALE GENOMIC DNA]</scope>
    <source>
        <strain evidence="3 4">PLY_AMNH</strain>
    </source>
</reference>
<evidence type="ECO:0000256" key="1">
    <source>
        <dbReference type="SAM" id="Phobius"/>
    </source>
</evidence>
<proteinExistence type="predicted"/>
<organism evidence="3 4">
    <name type="scientific">Cymbomonas tetramitiformis</name>
    <dbReference type="NCBI Taxonomy" id="36881"/>
    <lineage>
        <taxon>Eukaryota</taxon>
        <taxon>Viridiplantae</taxon>
        <taxon>Chlorophyta</taxon>
        <taxon>Pyramimonadophyceae</taxon>
        <taxon>Pyramimonadales</taxon>
        <taxon>Pyramimonadaceae</taxon>
        <taxon>Cymbomonas</taxon>
    </lineage>
</organism>
<feature type="transmembrane region" description="Helical" evidence="1">
    <location>
        <begin position="264"/>
        <end position="281"/>
    </location>
</feature>
<comment type="caution">
    <text evidence="3">The sequence shown here is derived from an EMBL/GenBank/DDBJ whole genome shotgun (WGS) entry which is preliminary data.</text>
</comment>
<feature type="domain" description="TPM" evidence="2">
    <location>
        <begin position="124"/>
        <end position="158"/>
    </location>
</feature>
<dbReference type="Pfam" id="PF04536">
    <property type="entry name" value="TPM_phosphatase"/>
    <property type="match status" value="1"/>
</dbReference>
<dbReference type="PANTHER" id="PTHR35514:SF1">
    <property type="entry name" value="THYLAKOID LUMENAL 15.0 KDA PROTEIN 2, CHLOROPLASTIC"/>
    <property type="match status" value="1"/>
</dbReference>
<name>A0AAE0C455_9CHLO</name>